<dbReference type="SUPFAM" id="SSF53254">
    <property type="entry name" value="Phosphoglycerate mutase-like"/>
    <property type="match status" value="1"/>
</dbReference>
<dbReference type="PANTHER" id="PTHR11567:SF211">
    <property type="entry name" value="PROSTATIC ACID PHOSPHATASE"/>
    <property type="match status" value="1"/>
</dbReference>
<evidence type="ECO:0000256" key="7">
    <source>
        <dbReference type="ARBA" id="ARBA00023180"/>
    </source>
</evidence>
<dbReference type="OrthoDB" id="10257284at2759"/>
<evidence type="ECO:0000256" key="6">
    <source>
        <dbReference type="ARBA" id="ARBA00023157"/>
    </source>
</evidence>
<dbReference type="Proteomes" id="UP000410492">
    <property type="component" value="Unassembled WGS sequence"/>
</dbReference>
<dbReference type="InterPro" id="IPR029033">
    <property type="entry name" value="His_PPase_superfam"/>
</dbReference>
<keyword evidence="6" id="KW-1015">Disulfide bond</keyword>
<feature type="chain" id="PRO_5024927327" description="acid phosphatase" evidence="8">
    <location>
        <begin position="18"/>
        <end position="424"/>
    </location>
</feature>
<evidence type="ECO:0000256" key="5">
    <source>
        <dbReference type="ARBA" id="ARBA00022801"/>
    </source>
</evidence>
<keyword evidence="4 8" id="KW-0732">Signal</keyword>
<dbReference type="CDD" id="cd07061">
    <property type="entry name" value="HP_HAP_like"/>
    <property type="match status" value="1"/>
</dbReference>
<dbReference type="AlphaFoldDB" id="A0A653CEZ1"/>
<proteinExistence type="inferred from homology"/>
<dbReference type="InterPro" id="IPR050645">
    <property type="entry name" value="Histidine_acid_phosphatase"/>
</dbReference>
<accession>A0A653CEZ1</accession>
<dbReference type="EC" id="3.1.3.2" evidence="3"/>
<dbReference type="GO" id="GO:0003993">
    <property type="term" value="F:acid phosphatase activity"/>
    <property type="evidence" value="ECO:0007669"/>
    <property type="project" value="UniProtKB-EC"/>
</dbReference>
<dbReference type="InterPro" id="IPR000560">
    <property type="entry name" value="His_Pase_clade-2"/>
</dbReference>
<dbReference type="Pfam" id="PF00328">
    <property type="entry name" value="His_Phos_2"/>
    <property type="match status" value="1"/>
</dbReference>
<organism evidence="9 10">
    <name type="scientific">Callosobruchus maculatus</name>
    <name type="common">Southern cowpea weevil</name>
    <name type="synonym">Pulse bruchid</name>
    <dbReference type="NCBI Taxonomy" id="64391"/>
    <lineage>
        <taxon>Eukaryota</taxon>
        <taxon>Metazoa</taxon>
        <taxon>Ecdysozoa</taxon>
        <taxon>Arthropoda</taxon>
        <taxon>Hexapoda</taxon>
        <taxon>Insecta</taxon>
        <taxon>Pterygota</taxon>
        <taxon>Neoptera</taxon>
        <taxon>Endopterygota</taxon>
        <taxon>Coleoptera</taxon>
        <taxon>Polyphaga</taxon>
        <taxon>Cucujiformia</taxon>
        <taxon>Chrysomeloidea</taxon>
        <taxon>Chrysomelidae</taxon>
        <taxon>Bruchinae</taxon>
        <taxon>Bruchini</taxon>
        <taxon>Callosobruchus</taxon>
    </lineage>
</organism>
<evidence type="ECO:0000256" key="8">
    <source>
        <dbReference type="SAM" id="SignalP"/>
    </source>
</evidence>
<gene>
    <name evidence="9" type="ORF">CALMAC_LOCUS8558</name>
</gene>
<comment type="catalytic activity">
    <reaction evidence="1">
        <text>a phosphate monoester + H2O = an alcohol + phosphate</text>
        <dbReference type="Rhea" id="RHEA:15017"/>
        <dbReference type="ChEBI" id="CHEBI:15377"/>
        <dbReference type="ChEBI" id="CHEBI:30879"/>
        <dbReference type="ChEBI" id="CHEBI:43474"/>
        <dbReference type="ChEBI" id="CHEBI:67140"/>
        <dbReference type="EC" id="3.1.3.2"/>
    </reaction>
</comment>
<keyword evidence="10" id="KW-1185">Reference proteome</keyword>
<comment type="similarity">
    <text evidence="2">Belongs to the histidine acid phosphatase family.</text>
</comment>
<dbReference type="PANTHER" id="PTHR11567">
    <property type="entry name" value="ACID PHOSPHATASE-RELATED"/>
    <property type="match status" value="1"/>
</dbReference>
<evidence type="ECO:0000256" key="4">
    <source>
        <dbReference type="ARBA" id="ARBA00022729"/>
    </source>
</evidence>
<evidence type="ECO:0000313" key="10">
    <source>
        <dbReference type="Proteomes" id="UP000410492"/>
    </source>
</evidence>
<feature type="signal peptide" evidence="8">
    <location>
        <begin position="1"/>
        <end position="17"/>
    </location>
</feature>
<evidence type="ECO:0000313" key="9">
    <source>
        <dbReference type="EMBL" id="VEN46487.1"/>
    </source>
</evidence>
<dbReference type="EMBL" id="CAACVG010007664">
    <property type="protein sequence ID" value="VEN46487.1"/>
    <property type="molecule type" value="Genomic_DNA"/>
</dbReference>
<evidence type="ECO:0000256" key="1">
    <source>
        <dbReference type="ARBA" id="ARBA00000032"/>
    </source>
</evidence>
<name>A0A653CEZ1_CALMS</name>
<reference evidence="9 10" key="1">
    <citation type="submission" date="2019-01" db="EMBL/GenBank/DDBJ databases">
        <authorList>
            <person name="Sayadi A."/>
        </authorList>
    </citation>
    <scope>NUCLEOTIDE SEQUENCE [LARGE SCALE GENOMIC DNA]</scope>
</reference>
<keyword evidence="5" id="KW-0378">Hydrolase</keyword>
<evidence type="ECO:0000256" key="2">
    <source>
        <dbReference type="ARBA" id="ARBA00005375"/>
    </source>
</evidence>
<keyword evidence="7" id="KW-0325">Glycoprotein</keyword>
<dbReference type="Gene3D" id="3.40.50.1240">
    <property type="entry name" value="Phosphoglycerate mutase-like"/>
    <property type="match status" value="1"/>
</dbReference>
<evidence type="ECO:0000256" key="3">
    <source>
        <dbReference type="ARBA" id="ARBA00012646"/>
    </source>
</evidence>
<feature type="non-terminal residue" evidence="9">
    <location>
        <position position="1"/>
    </location>
</feature>
<sequence>SVLILVLYVVSFKCLLSKYQPSGGEIDYFKTIVQLTLCSRSRVTDQVYFHTPSSMTIVYYTITLVGLTFLQFHSATRPEASELQETTLLVSHVLFRHGNRTPEVTELYPKDPYLNERYYPYGRGQLTKAGKQKEFNIGSTLRSRYRNYLGDFYLPDMVEALSTDYNRTKMSLELVLASLFKPNKDQMFENGLYWQPVPYNYLPKNRDPILLGVLCPHYLELYNEAAYSAEVQTEINKHREVIQYIAKYTGLNITKFEDIYNLFFGLFTEEEWGFTLPPWTRNVWPKTMESLAVHEYYVAMKTVEMRQMAVGYFLDKVIKDTMKKISGTTPAKKLFLYSAHENNLAELLIALGVFEYPHIPTYGSFILLEVHNITGVHGVKIFYENYSGQGVKLLKMPNCDEFCPLDQFVHLVTDLIPDRSLCGI</sequence>
<protein>
    <recommendedName>
        <fullName evidence="3">acid phosphatase</fullName>
        <ecNumber evidence="3">3.1.3.2</ecNumber>
    </recommendedName>
</protein>